<dbReference type="InterPro" id="IPR000620">
    <property type="entry name" value="EamA_dom"/>
</dbReference>
<dbReference type="InterPro" id="IPR050638">
    <property type="entry name" value="AA-Vitamin_Transporters"/>
</dbReference>
<evidence type="ECO:0000259" key="6">
    <source>
        <dbReference type="Pfam" id="PF00892"/>
    </source>
</evidence>
<keyword evidence="3 5" id="KW-1133">Transmembrane helix</keyword>
<dbReference type="Proteomes" id="UP000029995">
    <property type="component" value="Unassembled WGS sequence"/>
</dbReference>
<dbReference type="SUPFAM" id="SSF103481">
    <property type="entry name" value="Multidrug resistance efflux transporter EmrE"/>
    <property type="match status" value="2"/>
</dbReference>
<evidence type="ECO:0000256" key="4">
    <source>
        <dbReference type="ARBA" id="ARBA00023136"/>
    </source>
</evidence>
<comment type="caution">
    <text evidence="7">The sequence shown here is derived from an EMBL/GenBank/DDBJ whole genome shotgun (WGS) entry which is preliminary data.</text>
</comment>
<comment type="subcellular location">
    <subcellularLocation>
        <location evidence="1">Membrane</location>
        <topology evidence="1">Multi-pass membrane protein</topology>
    </subcellularLocation>
</comment>
<organism evidence="7 8">
    <name type="scientific">Inquilinus limosus MP06</name>
    <dbReference type="NCBI Taxonomy" id="1398085"/>
    <lineage>
        <taxon>Bacteria</taxon>
        <taxon>Pseudomonadati</taxon>
        <taxon>Pseudomonadota</taxon>
        <taxon>Alphaproteobacteria</taxon>
        <taxon>Rhodospirillales</taxon>
        <taxon>Rhodospirillaceae</taxon>
        <taxon>Inquilinus</taxon>
    </lineage>
</organism>
<feature type="transmembrane region" description="Helical" evidence="5">
    <location>
        <begin position="264"/>
        <end position="284"/>
    </location>
</feature>
<feature type="transmembrane region" description="Helical" evidence="5">
    <location>
        <begin position="116"/>
        <end position="134"/>
    </location>
</feature>
<feature type="transmembrane region" description="Helical" evidence="5">
    <location>
        <begin position="172"/>
        <end position="190"/>
    </location>
</feature>
<gene>
    <name evidence="7" type="ORF">P409_13625</name>
</gene>
<evidence type="ECO:0000256" key="3">
    <source>
        <dbReference type="ARBA" id="ARBA00022989"/>
    </source>
</evidence>
<accession>A0A0A0D6V1</accession>
<dbReference type="RefSeq" id="WP_034837269.1">
    <property type="nucleotide sequence ID" value="NZ_JANX01000144.1"/>
</dbReference>
<keyword evidence="2 5" id="KW-0812">Transmembrane</keyword>
<dbReference type="OrthoDB" id="7158585at2"/>
<evidence type="ECO:0000256" key="5">
    <source>
        <dbReference type="SAM" id="Phobius"/>
    </source>
</evidence>
<evidence type="ECO:0000313" key="7">
    <source>
        <dbReference type="EMBL" id="KGM33824.1"/>
    </source>
</evidence>
<feature type="transmembrane region" description="Helical" evidence="5">
    <location>
        <begin position="86"/>
        <end position="104"/>
    </location>
</feature>
<evidence type="ECO:0000256" key="2">
    <source>
        <dbReference type="ARBA" id="ARBA00022692"/>
    </source>
</evidence>
<feature type="domain" description="EamA" evidence="6">
    <location>
        <begin position="141"/>
        <end position="279"/>
    </location>
</feature>
<protein>
    <recommendedName>
        <fullName evidence="6">EamA domain-containing protein</fullName>
    </recommendedName>
</protein>
<dbReference type="GO" id="GO:0016020">
    <property type="term" value="C:membrane"/>
    <property type="evidence" value="ECO:0007669"/>
    <property type="project" value="UniProtKB-SubCell"/>
</dbReference>
<keyword evidence="4 5" id="KW-0472">Membrane</keyword>
<proteinExistence type="predicted"/>
<evidence type="ECO:0000313" key="8">
    <source>
        <dbReference type="Proteomes" id="UP000029995"/>
    </source>
</evidence>
<dbReference type="Gene3D" id="1.10.3730.20">
    <property type="match status" value="1"/>
</dbReference>
<feature type="transmembrane region" description="Helical" evidence="5">
    <location>
        <begin position="62"/>
        <end position="80"/>
    </location>
</feature>
<dbReference type="PANTHER" id="PTHR32322">
    <property type="entry name" value="INNER MEMBRANE TRANSPORTER"/>
    <property type="match status" value="1"/>
</dbReference>
<feature type="transmembrane region" description="Helical" evidence="5">
    <location>
        <begin position="33"/>
        <end position="50"/>
    </location>
</feature>
<feature type="transmembrane region" description="Helical" evidence="5">
    <location>
        <begin position="7"/>
        <end position="27"/>
    </location>
</feature>
<feature type="domain" description="EamA" evidence="6">
    <location>
        <begin position="6"/>
        <end position="130"/>
    </location>
</feature>
<dbReference type="InterPro" id="IPR037185">
    <property type="entry name" value="EmrE-like"/>
</dbReference>
<dbReference type="EMBL" id="JANX01000144">
    <property type="protein sequence ID" value="KGM33824.1"/>
    <property type="molecule type" value="Genomic_DNA"/>
</dbReference>
<dbReference type="PANTHER" id="PTHR32322:SF9">
    <property type="entry name" value="AMINO-ACID METABOLITE EFFLUX PUMP-RELATED"/>
    <property type="match status" value="1"/>
</dbReference>
<dbReference type="AlphaFoldDB" id="A0A0A0D6V1"/>
<feature type="transmembrane region" description="Helical" evidence="5">
    <location>
        <begin position="202"/>
        <end position="226"/>
    </location>
</feature>
<reference evidence="7 8" key="1">
    <citation type="submission" date="2014-01" db="EMBL/GenBank/DDBJ databases">
        <title>Genome sequence determination for a cystic fibrosis isolate, Inquilinus limosus.</title>
        <authorList>
            <person name="Pino M."/>
            <person name="Di Conza J."/>
            <person name="Gutkind G."/>
        </authorList>
    </citation>
    <scope>NUCLEOTIDE SEQUENCE [LARGE SCALE GENOMIC DNA]</scope>
    <source>
        <strain evidence="7 8">MP06</strain>
    </source>
</reference>
<name>A0A0A0D6V1_9PROT</name>
<evidence type="ECO:0000256" key="1">
    <source>
        <dbReference type="ARBA" id="ARBA00004141"/>
    </source>
</evidence>
<dbReference type="Pfam" id="PF00892">
    <property type="entry name" value="EamA"/>
    <property type="match status" value="2"/>
</dbReference>
<feature type="transmembrane region" description="Helical" evidence="5">
    <location>
        <begin position="140"/>
        <end position="160"/>
    </location>
</feature>
<feature type="transmembrane region" description="Helical" evidence="5">
    <location>
        <begin position="238"/>
        <end position="258"/>
    </location>
</feature>
<sequence>MKPRHILLALLVAAIWGFNFVVIRIGLGSFPPLLLAALRFILAALPAVLLPRPQVPWPRMLAIGLTLFVGQFAFLFPAMQVGMPPGLASIVLQSQAFFTMLVAAMTLRERPTGRQITGAAVAFAGLAVIATTAGGGDVTALGLALSLAAALSWACGNVLLRGAGKVDMLPMIVWLSLIPPLPLLALSAAIEGPAAIGQALASVSWTGIGTVLYLAVPTTLLGFGLWGHLLKLYPAATVAPFSLLVPIFGAGSAALVLGEHFGPARLLGMVLILLGLATVALPVARLLRLRTASKAT</sequence>